<name>A0A8J2SYB5_9STRA</name>
<reference evidence="2" key="1">
    <citation type="submission" date="2021-11" db="EMBL/GenBank/DDBJ databases">
        <authorList>
            <consortium name="Genoscope - CEA"/>
            <person name="William W."/>
        </authorList>
    </citation>
    <scope>NUCLEOTIDE SEQUENCE</scope>
</reference>
<keyword evidence="3" id="KW-1185">Reference proteome</keyword>
<proteinExistence type="predicted"/>
<feature type="region of interest" description="Disordered" evidence="1">
    <location>
        <begin position="208"/>
        <end position="234"/>
    </location>
</feature>
<protein>
    <submittedName>
        <fullName evidence="2">Uncharacterized protein</fullName>
    </submittedName>
</protein>
<comment type="caution">
    <text evidence="2">The sequence shown here is derived from an EMBL/GenBank/DDBJ whole genome shotgun (WGS) entry which is preliminary data.</text>
</comment>
<evidence type="ECO:0000256" key="1">
    <source>
        <dbReference type="SAM" id="MobiDB-lite"/>
    </source>
</evidence>
<feature type="compositionally biased region" description="Low complexity" evidence="1">
    <location>
        <begin position="489"/>
        <end position="515"/>
    </location>
</feature>
<dbReference type="AlphaFoldDB" id="A0A8J2SYB5"/>
<sequence length="531" mass="59298">MPKKKLSKAEKKAKKLQDATDNLAIVLDRAQLAVNNAAPEDDVSVLKAVIDKKRAAFAKLGQRPSEEAMARLCPNCKAAQPKDEPPTCAACEAKTKEKHKYDPARIETKEIRAFMAALPPPPPPGAAEPEAYDWSYVPTDETYEWTYAAVPPKKKKLSKKEKKAKKAQDAIDNLARRLDAARARAAIQDVLKVDLQKERLAKLEELAAQEAEADQRHKDRQRAKAARVDTHQSECSSLERAVSQLSEERSQLEIEVGDVDLRQDINERLREEVGTVRRELDEESVKREAARAERETKAREARVAVARLGRETFRELDPQYEVEARKRVEADVARAPVRNARLTDRKNERAEQAQKLCDRQKALASDLRRHRVEKTMFSELDQARDKRLEKASKARLNAEAAMEASRARLAEVRDAHAASMKRRDACVSAAGRLRDVGSLIQRTRDSACRRRARALALSAALERCAQERETRDALARATRSEEEIEEAEAAAAAASSSDSDSSSSSSGESYSGSESSSDDEDYRAMWCSKAS</sequence>
<evidence type="ECO:0000313" key="2">
    <source>
        <dbReference type="EMBL" id="CAH0376092.1"/>
    </source>
</evidence>
<dbReference type="EMBL" id="CAKKNE010000005">
    <property type="protein sequence ID" value="CAH0376092.1"/>
    <property type="molecule type" value="Genomic_DNA"/>
</dbReference>
<feature type="compositionally biased region" description="Basic and acidic residues" evidence="1">
    <location>
        <begin position="466"/>
        <end position="481"/>
    </location>
</feature>
<evidence type="ECO:0000313" key="3">
    <source>
        <dbReference type="Proteomes" id="UP000789595"/>
    </source>
</evidence>
<gene>
    <name evidence="2" type="ORF">PECAL_5P06470</name>
</gene>
<organism evidence="2 3">
    <name type="scientific">Pelagomonas calceolata</name>
    <dbReference type="NCBI Taxonomy" id="35677"/>
    <lineage>
        <taxon>Eukaryota</taxon>
        <taxon>Sar</taxon>
        <taxon>Stramenopiles</taxon>
        <taxon>Ochrophyta</taxon>
        <taxon>Pelagophyceae</taxon>
        <taxon>Pelagomonadales</taxon>
        <taxon>Pelagomonadaceae</taxon>
        <taxon>Pelagomonas</taxon>
    </lineage>
</organism>
<feature type="region of interest" description="Disordered" evidence="1">
    <location>
        <begin position="466"/>
        <end position="531"/>
    </location>
</feature>
<dbReference type="Proteomes" id="UP000789595">
    <property type="component" value="Unassembled WGS sequence"/>
</dbReference>
<accession>A0A8J2SYB5</accession>